<organism evidence="2 3">
    <name type="scientific">Ancylostoma caninum</name>
    <name type="common">Dog hookworm</name>
    <dbReference type="NCBI Taxonomy" id="29170"/>
    <lineage>
        <taxon>Eukaryota</taxon>
        <taxon>Metazoa</taxon>
        <taxon>Ecdysozoa</taxon>
        <taxon>Nematoda</taxon>
        <taxon>Chromadorea</taxon>
        <taxon>Rhabditida</taxon>
        <taxon>Rhabditina</taxon>
        <taxon>Rhabditomorpha</taxon>
        <taxon>Strongyloidea</taxon>
        <taxon>Ancylostomatidae</taxon>
        <taxon>Ancylostomatinae</taxon>
        <taxon>Ancylostoma</taxon>
    </lineage>
</organism>
<dbReference type="AlphaFoldDB" id="A0A368FUG1"/>
<evidence type="ECO:0000313" key="3">
    <source>
        <dbReference type="Proteomes" id="UP000252519"/>
    </source>
</evidence>
<protein>
    <recommendedName>
        <fullName evidence="4">Saposin B-type domain-containing protein</fullName>
    </recommendedName>
</protein>
<keyword evidence="3" id="KW-1185">Reference proteome</keyword>
<feature type="signal peptide" evidence="1">
    <location>
        <begin position="1"/>
        <end position="18"/>
    </location>
</feature>
<dbReference type="Proteomes" id="UP000252519">
    <property type="component" value="Unassembled WGS sequence"/>
</dbReference>
<name>A0A368FUG1_ANCCA</name>
<proteinExistence type="predicted"/>
<dbReference type="EMBL" id="JOJR01000700">
    <property type="protein sequence ID" value="RCN35108.1"/>
    <property type="molecule type" value="Genomic_DNA"/>
</dbReference>
<evidence type="ECO:0000256" key="1">
    <source>
        <dbReference type="SAM" id="SignalP"/>
    </source>
</evidence>
<evidence type="ECO:0000313" key="2">
    <source>
        <dbReference type="EMBL" id="RCN35108.1"/>
    </source>
</evidence>
<feature type="chain" id="PRO_5016671016" description="Saposin B-type domain-containing protein" evidence="1">
    <location>
        <begin position="19"/>
        <end position="110"/>
    </location>
</feature>
<comment type="caution">
    <text evidence="2">The sequence shown here is derived from an EMBL/GenBank/DDBJ whole genome shotgun (WGS) entry which is preliminary data.</text>
</comment>
<accession>A0A368FUG1</accession>
<gene>
    <name evidence="2" type="ORF">ANCCAN_19037</name>
</gene>
<keyword evidence="1" id="KW-0732">Signal</keyword>
<sequence length="110" mass="12634">MKVIFLALIFCLSYLANANRRDCRLECFNAALSYRNGKIANVANIEEHVMKECEVYAKHLYYPCSKAVPLILDNEQIKKTIEAWDVASPSDTTTEKAVKKHCWNGCRKVY</sequence>
<evidence type="ECO:0008006" key="4">
    <source>
        <dbReference type="Google" id="ProtNLM"/>
    </source>
</evidence>
<dbReference type="OrthoDB" id="10344231at2759"/>
<reference evidence="2 3" key="1">
    <citation type="submission" date="2014-10" db="EMBL/GenBank/DDBJ databases">
        <title>Draft genome of the hookworm Ancylostoma caninum.</title>
        <authorList>
            <person name="Mitreva M."/>
        </authorList>
    </citation>
    <scope>NUCLEOTIDE SEQUENCE [LARGE SCALE GENOMIC DNA]</scope>
    <source>
        <strain evidence="2 3">Baltimore</strain>
    </source>
</reference>